<evidence type="ECO:0000256" key="4">
    <source>
        <dbReference type="RuleBase" id="RU004003"/>
    </source>
</evidence>
<evidence type="ECO:0000256" key="2">
    <source>
        <dbReference type="ARBA" id="ARBA00022729"/>
    </source>
</evidence>
<evidence type="ECO:0000256" key="5">
    <source>
        <dbReference type="RuleBase" id="RU004004"/>
    </source>
</evidence>
<dbReference type="EMBL" id="CP036262">
    <property type="protein sequence ID" value="QDS91322.1"/>
    <property type="molecule type" value="Genomic_DNA"/>
</dbReference>
<feature type="region of interest" description="Disordered" evidence="6">
    <location>
        <begin position="646"/>
        <end position="691"/>
    </location>
</feature>
<dbReference type="GO" id="GO:0015627">
    <property type="term" value="C:type II protein secretion system complex"/>
    <property type="evidence" value="ECO:0007669"/>
    <property type="project" value="TreeGrafter"/>
</dbReference>
<keyword evidence="2" id="KW-0732">Signal</keyword>
<feature type="domain" description="Type II/III secretion system secretin-like" evidence="8">
    <location>
        <begin position="391"/>
        <end position="550"/>
    </location>
</feature>
<keyword evidence="7" id="KW-1133">Transmembrane helix</keyword>
<dbReference type="Proteomes" id="UP000320672">
    <property type="component" value="Chromosome"/>
</dbReference>
<dbReference type="Gene3D" id="3.30.1370.120">
    <property type="match status" value="2"/>
</dbReference>
<proteinExistence type="inferred from homology"/>
<keyword evidence="3 7" id="KW-0472">Membrane</keyword>
<evidence type="ECO:0000256" key="1">
    <source>
        <dbReference type="ARBA" id="ARBA00004370"/>
    </source>
</evidence>
<dbReference type="OrthoDB" id="9779724at2"/>
<evidence type="ECO:0000259" key="9">
    <source>
        <dbReference type="Pfam" id="PF03958"/>
    </source>
</evidence>
<dbReference type="PROSITE" id="PS51257">
    <property type="entry name" value="PROKAR_LIPOPROTEIN"/>
    <property type="match status" value="1"/>
</dbReference>
<comment type="similarity">
    <text evidence="4">Belongs to the bacterial secretin family.</text>
</comment>
<dbReference type="PRINTS" id="PR00811">
    <property type="entry name" value="BCTERIALGSPD"/>
</dbReference>
<evidence type="ECO:0000256" key="3">
    <source>
        <dbReference type="ARBA" id="ARBA00023136"/>
    </source>
</evidence>
<dbReference type="PANTHER" id="PTHR30332:SF24">
    <property type="entry name" value="SECRETIN GSPD-RELATED"/>
    <property type="match status" value="1"/>
</dbReference>
<dbReference type="InterPro" id="IPR050810">
    <property type="entry name" value="Bact_Secretion_Sys_Channel"/>
</dbReference>
<evidence type="ECO:0000256" key="6">
    <source>
        <dbReference type="SAM" id="MobiDB-lite"/>
    </source>
</evidence>
<accession>A0A517M8W0</accession>
<organism evidence="10 11">
    <name type="scientific">Roseimaritima multifibrata</name>
    <dbReference type="NCBI Taxonomy" id="1930274"/>
    <lineage>
        <taxon>Bacteria</taxon>
        <taxon>Pseudomonadati</taxon>
        <taxon>Planctomycetota</taxon>
        <taxon>Planctomycetia</taxon>
        <taxon>Pirellulales</taxon>
        <taxon>Pirellulaceae</taxon>
        <taxon>Roseimaritima</taxon>
    </lineage>
</organism>
<evidence type="ECO:0000256" key="7">
    <source>
        <dbReference type="SAM" id="Phobius"/>
    </source>
</evidence>
<evidence type="ECO:0000259" key="8">
    <source>
        <dbReference type="Pfam" id="PF00263"/>
    </source>
</evidence>
<feature type="domain" description="NolW-like" evidence="9">
    <location>
        <begin position="262"/>
        <end position="320"/>
    </location>
</feature>
<protein>
    <submittedName>
        <fullName evidence="10">Type II secretion system protein D</fullName>
    </submittedName>
</protein>
<keyword evidence="11" id="KW-1185">Reference proteome</keyword>
<dbReference type="InterPro" id="IPR038591">
    <property type="entry name" value="NolW-like_sf"/>
</dbReference>
<sequence length="691" mass="74064">MDGAAKGQRSDRCHHIFLIWVGCVISVLIVFPLRSHAQTLTLPSPTSTDLLEPPAVVVDPPPSRSTNRDVESILKTPGSVTFRKSPLSEVIFSISDVWGVNIVAGGDINGEVTGSFQDVPLAEVLGAVLSANDYAYKQTGSSLVVLPSGQVGQDDATFASRVVTLPRGVEDPTEMVEAARLLLSSRGQIRPISGTGTIFVLDSAERVDRIEALFGQLGTSGERYRTVPLSEAKIETIAPGDVAFRETNPQPGDLSGGEIIYFTPQFTDAENLVEALQGAVDPSTIISLYAEENRIIVRGDAEQLRLASQIVNQLDRPRPQVRITALIYDVSLDDIANLGIDWAHGSGDGSLTTSAGSGLLATVADGATLEGTNMAISMLKDKFNLGVTINALNSAEGAKLLADPTITVSDRNEAVMKIVQKIPVTTIGQLGDSAATFSSVTFEEAGIILTVTPRISRDGTVQMVVQTEFSVLTGNLNGQPIIDTRTANTSVRVSNGQAFVLGGLRQKSVNEKVKGVPWLKDMRYVGGLFRSHETEVVESELIVFIKPEIVGPYDNSTPREQAAICVGGLELDRIPRADLRPFIPDCGDPNCPYHCPPRRVNGGGSAQMAMIGGFGIESLPAGFLPEGDVLDPSMLPGMRVDPTVMPQRQESRFGPKQSEPLYQTADRSVGGYARDQPVQDYSERLDSPVRF</sequence>
<evidence type="ECO:0000313" key="11">
    <source>
        <dbReference type="Proteomes" id="UP000320672"/>
    </source>
</evidence>
<keyword evidence="7" id="KW-0812">Transmembrane</keyword>
<dbReference type="PRINTS" id="PR01032">
    <property type="entry name" value="PHAGEIV"/>
</dbReference>
<name>A0A517M8W0_9BACT</name>
<feature type="compositionally biased region" description="Basic and acidic residues" evidence="6">
    <location>
        <begin position="681"/>
        <end position="691"/>
    </location>
</feature>
<reference evidence="10 11" key="1">
    <citation type="submission" date="2019-02" db="EMBL/GenBank/DDBJ databases">
        <title>Deep-cultivation of Planctomycetes and their phenomic and genomic characterization uncovers novel biology.</title>
        <authorList>
            <person name="Wiegand S."/>
            <person name="Jogler M."/>
            <person name="Boedeker C."/>
            <person name="Pinto D."/>
            <person name="Vollmers J."/>
            <person name="Rivas-Marin E."/>
            <person name="Kohn T."/>
            <person name="Peeters S.H."/>
            <person name="Heuer A."/>
            <person name="Rast P."/>
            <person name="Oberbeckmann S."/>
            <person name="Bunk B."/>
            <person name="Jeske O."/>
            <person name="Meyerdierks A."/>
            <person name="Storesund J.E."/>
            <person name="Kallscheuer N."/>
            <person name="Luecker S."/>
            <person name="Lage O.M."/>
            <person name="Pohl T."/>
            <person name="Merkel B.J."/>
            <person name="Hornburger P."/>
            <person name="Mueller R.-W."/>
            <person name="Bruemmer F."/>
            <person name="Labrenz M."/>
            <person name="Spormann A.M."/>
            <person name="Op den Camp H."/>
            <person name="Overmann J."/>
            <person name="Amann R."/>
            <person name="Jetten M.S.M."/>
            <person name="Mascher T."/>
            <person name="Medema M.H."/>
            <person name="Devos D.P."/>
            <person name="Kaster A.-K."/>
            <person name="Ovreas L."/>
            <person name="Rohde M."/>
            <person name="Galperin M.Y."/>
            <person name="Jogler C."/>
        </authorList>
    </citation>
    <scope>NUCLEOTIDE SEQUENCE [LARGE SCALE GENOMIC DNA]</scope>
    <source>
        <strain evidence="10 11">FF011L</strain>
    </source>
</reference>
<dbReference type="Pfam" id="PF03958">
    <property type="entry name" value="Secretin_N"/>
    <property type="match status" value="1"/>
</dbReference>
<dbReference type="InterPro" id="IPR004846">
    <property type="entry name" value="T2SS/T3SS_dom"/>
</dbReference>
<dbReference type="GO" id="GO:0009279">
    <property type="term" value="C:cell outer membrane"/>
    <property type="evidence" value="ECO:0007669"/>
    <property type="project" value="UniProtKB-SubCell"/>
</dbReference>
<dbReference type="GO" id="GO:0009306">
    <property type="term" value="P:protein secretion"/>
    <property type="evidence" value="ECO:0007669"/>
    <property type="project" value="InterPro"/>
</dbReference>
<dbReference type="InterPro" id="IPR005644">
    <property type="entry name" value="NolW-like"/>
</dbReference>
<dbReference type="InterPro" id="IPR001775">
    <property type="entry name" value="GspD/PilQ"/>
</dbReference>
<dbReference type="Pfam" id="PF00263">
    <property type="entry name" value="Secretin"/>
    <property type="match status" value="1"/>
</dbReference>
<dbReference type="KEGG" id="rml:FF011L_00510"/>
<dbReference type="RefSeq" id="WP_145349408.1">
    <property type="nucleotide sequence ID" value="NZ_CP036262.1"/>
</dbReference>
<keyword evidence="5" id="KW-0813">Transport</keyword>
<dbReference type="PANTHER" id="PTHR30332">
    <property type="entry name" value="PROBABLE GENERAL SECRETION PATHWAY PROTEIN D"/>
    <property type="match status" value="1"/>
</dbReference>
<comment type="subcellular location">
    <subcellularLocation>
        <location evidence="5">Cell outer membrane</location>
    </subcellularLocation>
    <subcellularLocation>
        <location evidence="1">Membrane</location>
    </subcellularLocation>
</comment>
<evidence type="ECO:0000313" key="10">
    <source>
        <dbReference type="EMBL" id="QDS91322.1"/>
    </source>
</evidence>
<dbReference type="AlphaFoldDB" id="A0A517M8W0"/>
<gene>
    <name evidence="10" type="primary">pulD_1</name>
    <name evidence="10" type="ORF">FF011L_00510</name>
</gene>
<feature type="transmembrane region" description="Helical" evidence="7">
    <location>
        <begin position="16"/>
        <end position="33"/>
    </location>
</feature>